<dbReference type="RefSeq" id="WP_279338485.1">
    <property type="nucleotide sequence ID" value="NZ_AOGK01000008.1"/>
</dbReference>
<dbReference type="Pfam" id="PF07690">
    <property type="entry name" value="MFS_1"/>
    <property type="match status" value="1"/>
</dbReference>
<dbReference type="Proteomes" id="UP001152876">
    <property type="component" value="Unassembled WGS sequence"/>
</dbReference>
<dbReference type="SUPFAM" id="SSF103473">
    <property type="entry name" value="MFS general substrate transporter"/>
    <property type="match status" value="1"/>
</dbReference>
<keyword evidence="11" id="KW-1185">Reference proteome</keyword>
<evidence type="ECO:0000256" key="1">
    <source>
        <dbReference type="ARBA" id="ARBA00004651"/>
    </source>
</evidence>
<feature type="transmembrane region" description="Helical" evidence="8">
    <location>
        <begin position="104"/>
        <end position="125"/>
    </location>
</feature>
<dbReference type="AlphaFoldDB" id="A0A9X4NWI2"/>
<comment type="subcellular location">
    <subcellularLocation>
        <location evidence="8">Cell inner membrane</location>
        <topology evidence="8">Multi-pass membrane protein</topology>
    </subcellularLocation>
    <subcellularLocation>
        <location evidence="1">Cell membrane</location>
        <topology evidence="1">Multi-pass membrane protein</topology>
    </subcellularLocation>
</comment>
<feature type="transmembrane region" description="Helical" evidence="8">
    <location>
        <begin position="163"/>
        <end position="185"/>
    </location>
</feature>
<dbReference type="PROSITE" id="PS50850">
    <property type="entry name" value="MFS"/>
    <property type="match status" value="1"/>
</dbReference>
<feature type="transmembrane region" description="Helical" evidence="8">
    <location>
        <begin position="384"/>
        <end position="400"/>
    </location>
</feature>
<evidence type="ECO:0000313" key="10">
    <source>
        <dbReference type="EMBL" id="MDG5975780.1"/>
    </source>
</evidence>
<dbReference type="InterPro" id="IPR004812">
    <property type="entry name" value="Efflux_drug-R_Bcr/CmlA"/>
</dbReference>
<feature type="transmembrane region" description="Helical" evidence="8">
    <location>
        <begin position="49"/>
        <end position="67"/>
    </location>
</feature>
<keyword evidence="8" id="KW-0997">Cell inner membrane</keyword>
<gene>
    <name evidence="10" type="ORF">H010_10981</name>
</gene>
<evidence type="ECO:0000256" key="6">
    <source>
        <dbReference type="ARBA" id="ARBA00022989"/>
    </source>
</evidence>
<comment type="caution">
    <text evidence="10">The sequence shown here is derived from an EMBL/GenBank/DDBJ whole genome shotgun (WGS) entry which is preliminary data.</text>
</comment>
<accession>A0A9X4NWI2</accession>
<dbReference type="InterPro" id="IPR020846">
    <property type="entry name" value="MFS_dom"/>
</dbReference>
<reference evidence="10" key="1">
    <citation type="submission" date="2013-01" db="EMBL/GenBank/DDBJ databases">
        <title>Genome draft of Hydrogenophaga taeniospiralis 2K1.</title>
        <authorList>
            <person name="Gomila M."/>
            <person name="Lalucat J."/>
        </authorList>
    </citation>
    <scope>NUCLEOTIDE SEQUENCE</scope>
    <source>
        <strain evidence="10">CCUG 15921</strain>
    </source>
</reference>
<feature type="transmembrane region" description="Helical" evidence="8">
    <location>
        <begin position="341"/>
        <end position="364"/>
    </location>
</feature>
<dbReference type="CDD" id="cd17320">
    <property type="entry name" value="MFS_MdfA_MDR_like"/>
    <property type="match status" value="1"/>
</dbReference>
<dbReference type="GO" id="GO:0042910">
    <property type="term" value="F:xenobiotic transmembrane transporter activity"/>
    <property type="evidence" value="ECO:0007669"/>
    <property type="project" value="InterPro"/>
</dbReference>
<keyword evidence="3 8" id="KW-0813">Transport</keyword>
<keyword evidence="5 8" id="KW-0812">Transmembrane</keyword>
<evidence type="ECO:0000256" key="8">
    <source>
        <dbReference type="RuleBase" id="RU365088"/>
    </source>
</evidence>
<comment type="caution">
    <text evidence="8">Lacks conserved residue(s) required for the propagation of feature annotation.</text>
</comment>
<evidence type="ECO:0000259" key="9">
    <source>
        <dbReference type="PROSITE" id="PS50850"/>
    </source>
</evidence>
<dbReference type="GO" id="GO:1990961">
    <property type="term" value="P:xenobiotic detoxification by transmembrane export across the plasma membrane"/>
    <property type="evidence" value="ECO:0007669"/>
    <property type="project" value="InterPro"/>
</dbReference>
<keyword evidence="7 8" id="KW-0472">Membrane</keyword>
<feature type="transmembrane region" description="Helical" evidence="8">
    <location>
        <begin position="283"/>
        <end position="303"/>
    </location>
</feature>
<dbReference type="GO" id="GO:0005886">
    <property type="term" value="C:plasma membrane"/>
    <property type="evidence" value="ECO:0007669"/>
    <property type="project" value="UniProtKB-SubCell"/>
</dbReference>
<evidence type="ECO:0000256" key="7">
    <source>
        <dbReference type="ARBA" id="ARBA00023136"/>
    </source>
</evidence>
<evidence type="ECO:0000256" key="2">
    <source>
        <dbReference type="ARBA" id="ARBA00006236"/>
    </source>
</evidence>
<dbReference type="PANTHER" id="PTHR43124:SF3">
    <property type="entry name" value="CHLORAMPHENICOL EFFLUX PUMP RV0191"/>
    <property type="match status" value="1"/>
</dbReference>
<keyword evidence="6 8" id="KW-1133">Transmembrane helix</keyword>
<dbReference type="InterPro" id="IPR036259">
    <property type="entry name" value="MFS_trans_sf"/>
</dbReference>
<evidence type="ECO:0000256" key="3">
    <source>
        <dbReference type="ARBA" id="ARBA00022448"/>
    </source>
</evidence>
<dbReference type="InterPro" id="IPR050189">
    <property type="entry name" value="MFS_Efflux_Transporters"/>
</dbReference>
<evidence type="ECO:0000313" key="11">
    <source>
        <dbReference type="Proteomes" id="UP001152876"/>
    </source>
</evidence>
<keyword evidence="4" id="KW-1003">Cell membrane</keyword>
<protein>
    <recommendedName>
        <fullName evidence="8">Bcr/CflA family efflux transporter</fullName>
    </recommendedName>
</protein>
<feature type="transmembrane region" description="Helical" evidence="8">
    <location>
        <begin position="137"/>
        <end position="157"/>
    </location>
</feature>
<name>A0A9X4NWI2_9BURK</name>
<dbReference type="NCBIfam" id="TIGR00710">
    <property type="entry name" value="efflux_Bcr_CflA"/>
    <property type="match status" value="1"/>
</dbReference>
<sequence>MSAKPSSMSPGLIVLVLALLLGLQPITTDLYLPALPALTDGFGASMSQAQLTLTSLLLAFGLSQLVWGPLSDRFGRRPILLLGTALFVVASIGSTFSPSMEQLIVWRIVQGIAMGAGVMCARAIVRDLYAPTEGARMMSKGLTGLGVIACGSAPLGGLLSQQFGWRVALMALAVFGAITLALLVWRFEETLPQKNPRALEPATLLRTWGRIARHPTFWAFALLATTTYGGLFTFLAASSFVFIKVLGLSKTVYGLLMFTMSLSYIVGTLACRRLLPRFGVRRTVAIAGFFTLAGGTLMGVLGLLGAQSLWAIILPFYLFMLGHGVHQPCGQSGAVSPFPQAAGAASALSGFLMMVAAFFMGGWLGKSLAATGDGAGTVLPLTNGVWFWSVLVAATAWTLVQRHGEGAPLRHFAASPPRGTTPVARQSRFHGVCWKLANSSPIRLNPLVPTHERTTIAGQLPRHRRPNGQW</sequence>
<evidence type="ECO:0000256" key="4">
    <source>
        <dbReference type="ARBA" id="ARBA00022475"/>
    </source>
</evidence>
<proteinExistence type="inferred from homology"/>
<dbReference type="EMBL" id="AOGK01000008">
    <property type="protein sequence ID" value="MDG5975780.1"/>
    <property type="molecule type" value="Genomic_DNA"/>
</dbReference>
<comment type="similarity">
    <text evidence="2 8">Belongs to the major facilitator superfamily. Bcr/CmlA family.</text>
</comment>
<feature type="domain" description="Major facilitator superfamily (MFS) profile" evidence="9">
    <location>
        <begin position="13"/>
        <end position="401"/>
    </location>
</feature>
<dbReference type="PANTHER" id="PTHR43124">
    <property type="entry name" value="PURINE EFFLUX PUMP PBUE"/>
    <property type="match status" value="1"/>
</dbReference>
<evidence type="ECO:0000256" key="5">
    <source>
        <dbReference type="ARBA" id="ARBA00022692"/>
    </source>
</evidence>
<dbReference type="Gene3D" id="1.20.1720.10">
    <property type="entry name" value="Multidrug resistance protein D"/>
    <property type="match status" value="1"/>
</dbReference>
<feature type="transmembrane region" description="Helical" evidence="8">
    <location>
        <begin position="252"/>
        <end position="271"/>
    </location>
</feature>
<organism evidence="10 11">
    <name type="scientific">Hydrogenophaga taeniospiralis CCUG 15921</name>
    <dbReference type="NCBI Taxonomy" id="1281780"/>
    <lineage>
        <taxon>Bacteria</taxon>
        <taxon>Pseudomonadati</taxon>
        <taxon>Pseudomonadota</taxon>
        <taxon>Betaproteobacteria</taxon>
        <taxon>Burkholderiales</taxon>
        <taxon>Comamonadaceae</taxon>
        <taxon>Hydrogenophaga</taxon>
    </lineage>
</organism>
<feature type="transmembrane region" description="Helical" evidence="8">
    <location>
        <begin position="79"/>
        <end position="98"/>
    </location>
</feature>
<dbReference type="InterPro" id="IPR011701">
    <property type="entry name" value="MFS"/>
</dbReference>
<feature type="transmembrane region" description="Helical" evidence="8">
    <location>
        <begin position="217"/>
        <end position="246"/>
    </location>
</feature>